<accession>T1INL2</accession>
<dbReference type="EMBL" id="JH431182">
    <property type="status" value="NOT_ANNOTATED_CDS"/>
    <property type="molecule type" value="Genomic_DNA"/>
</dbReference>
<dbReference type="PhylomeDB" id="T1INL2"/>
<protein>
    <submittedName>
        <fullName evidence="1">Uncharacterized protein</fullName>
    </submittedName>
</protein>
<evidence type="ECO:0000313" key="1">
    <source>
        <dbReference type="EnsemblMetazoa" id="SMAR002595-PA"/>
    </source>
</evidence>
<dbReference type="AlphaFoldDB" id="T1INL2"/>
<evidence type="ECO:0000313" key="2">
    <source>
        <dbReference type="Proteomes" id="UP000014500"/>
    </source>
</evidence>
<reference evidence="2" key="1">
    <citation type="submission" date="2011-05" db="EMBL/GenBank/DDBJ databases">
        <authorList>
            <person name="Richards S.R."/>
            <person name="Qu J."/>
            <person name="Jiang H."/>
            <person name="Jhangiani S.N."/>
            <person name="Agravi P."/>
            <person name="Goodspeed R."/>
            <person name="Gross S."/>
            <person name="Mandapat C."/>
            <person name="Jackson L."/>
            <person name="Mathew T."/>
            <person name="Pu L."/>
            <person name="Thornton R."/>
            <person name="Saada N."/>
            <person name="Wilczek-Boney K.B."/>
            <person name="Lee S."/>
            <person name="Kovar C."/>
            <person name="Wu Y."/>
            <person name="Scherer S.E."/>
            <person name="Worley K.C."/>
            <person name="Muzny D.M."/>
            <person name="Gibbs R."/>
        </authorList>
    </citation>
    <scope>NUCLEOTIDE SEQUENCE</scope>
    <source>
        <strain evidence="2">Brora</strain>
    </source>
</reference>
<proteinExistence type="predicted"/>
<dbReference type="Proteomes" id="UP000014500">
    <property type="component" value="Unassembled WGS sequence"/>
</dbReference>
<reference evidence="1" key="2">
    <citation type="submission" date="2015-02" db="UniProtKB">
        <authorList>
            <consortium name="EnsemblMetazoa"/>
        </authorList>
    </citation>
    <scope>IDENTIFICATION</scope>
</reference>
<dbReference type="EnsemblMetazoa" id="SMAR002595-RA">
    <property type="protein sequence ID" value="SMAR002595-PA"/>
    <property type="gene ID" value="SMAR002595"/>
</dbReference>
<dbReference type="HOGENOM" id="CLU_1637540_0_0_1"/>
<sequence length="174" mass="19496">MSEKKFCVNGKTIEAPGDVFKGDSFISEKTFNGDPTAYDKGSVYDGDGFISVKKYTNGSINPKSRDKYSGNGFVAVKQGRGKPNAEKRPKAAKNLKVFLPDGNKTKIDLPKEKNKLIYLKNQLLADKLIANLENAIFTQKDDDGDMVELPNDHTLYSWDKVHVIFRQSLNCYVH</sequence>
<organism evidence="1 2">
    <name type="scientific">Strigamia maritima</name>
    <name type="common">European centipede</name>
    <name type="synonym">Geophilus maritimus</name>
    <dbReference type="NCBI Taxonomy" id="126957"/>
    <lineage>
        <taxon>Eukaryota</taxon>
        <taxon>Metazoa</taxon>
        <taxon>Ecdysozoa</taxon>
        <taxon>Arthropoda</taxon>
        <taxon>Myriapoda</taxon>
        <taxon>Chilopoda</taxon>
        <taxon>Pleurostigmophora</taxon>
        <taxon>Geophilomorpha</taxon>
        <taxon>Linotaeniidae</taxon>
        <taxon>Strigamia</taxon>
    </lineage>
</organism>
<name>T1INL2_STRMM</name>
<keyword evidence="2" id="KW-1185">Reference proteome</keyword>